<name>A0A7R9BCM7_9CRUS</name>
<evidence type="ECO:0000313" key="4">
    <source>
        <dbReference type="Proteomes" id="UP000678499"/>
    </source>
</evidence>
<dbReference type="Pfam" id="PF14941">
    <property type="entry name" value="OAF_N"/>
    <property type="match status" value="1"/>
</dbReference>
<dbReference type="PANTHER" id="PTHR13423:SF2">
    <property type="entry name" value="OUT AT FIRST PROTEIN HOMOLOG"/>
    <property type="match status" value="1"/>
</dbReference>
<dbReference type="PANTHER" id="PTHR13423">
    <property type="entry name" value="OUT AT FIRST"/>
    <property type="match status" value="1"/>
</dbReference>
<dbReference type="EMBL" id="CAJPEX010000053">
    <property type="protein sequence ID" value="CAG0912842.1"/>
    <property type="molecule type" value="Genomic_DNA"/>
</dbReference>
<dbReference type="InterPro" id="IPR026315">
    <property type="entry name" value="Oaf"/>
</dbReference>
<feature type="chain" id="PRO_5036210043" description="Out at first protein BRICHOS-like domain-containing protein" evidence="1">
    <location>
        <begin position="18"/>
        <end position="266"/>
    </location>
</feature>
<dbReference type="InterPro" id="IPR053894">
    <property type="entry name" value="OAF_N"/>
</dbReference>
<evidence type="ECO:0000259" key="2">
    <source>
        <dbReference type="Pfam" id="PF14941"/>
    </source>
</evidence>
<organism evidence="3">
    <name type="scientific">Notodromas monacha</name>
    <dbReference type="NCBI Taxonomy" id="399045"/>
    <lineage>
        <taxon>Eukaryota</taxon>
        <taxon>Metazoa</taxon>
        <taxon>Ecdysozoa</taxon>
        <taxon>Arthropoda</taxon>
        <taxon>Crustacea</taxon>
        <taxon>Oligostraca</taxon>
        <taxon>Ostracoda</taxon>
        <taxon>Podocopa</taxon>
        <taxon>Podocopida</taxon>
        <taxon>Cypridocopina</taxon>
        <taxon>Cypridoidea</taxon>
        <taxon>Cyprididae</taxon>
        <taxon>Notodromas</taxon>
    </lineage>
</organism>
<sequence length="266" mass="29416">MKVVLLGTWLIVRFALCIKCELVINAKNQGGELVTETLFANTSDDTVMLELRKTDGTHVTVLTDFKNNANVFRLMILGEEELGEQAHKVLCFLLRVPIPDVIPPEAMSKLRQKNPGTVRVPEDDKGLVETVMDVSLLPEVLGPVDKHALSPHLPSLCGETVSSVYAKEDDVKFWHERDAVADVVVSYARLNPDSLLRCKDLVSPDDACVCRSVVSIPCRQVIMSDSRLHFLNKYVEGIPDTGVDVDYDSNAHPTPEEICGPFATYA</sequence>
<feature type="signal peptide" evidence="1">
    <location>
        <begin position="1"/>
        <end position="17"/>
    </location>
</feature>
<proteinExistence type="predicted"/>
<protein>
    <recommendedName>
        <fullName evidence="2">Out at first protein BRICHOS-like domain-containing protein</fullName>
    </recommendedName>
</protein>
<dbReference type="OrthoDB" id="5947176at2759"/>
<keyword evidence="1" id="KW-0732">Signal</keyword>
<evidence type="ECO:0000256" key="1">
    <source>
        <dbReference type="SAM" id="SignalP"/>
    </source>
</evidence>
<dbReference type="EMBL" id="OA882090">
    <property type="protein sequence ID" value="CAD7272690.1"/>
    <property type="molecule type" value="Genomic_DNA"/>
</dbReference>
<dbReference type="Proteomes" id="UP000678499">
    <property type="component" value="Unassembled WGS sequence"/>
</dbReference>
<feature type="domain" description="Out at first protein BRICHOS-like" evidence="2">
    <location>
        <begin position="21"/>
        <end position="174"/>
    </location>
</feature>
<reference evidence="3" key="1">
    <citation type="submission" date="2020-11" db="EMBL/GenBank/DDBJ databases">
        <authorList>
            <person name="Tran Van P."/>
        </authorList>
    </citation>
    <scope>NUCLEOTIDE SEQUENCE</scope>
</reference>
<gene>
    <name evidence="3" type="ORF">NMOB1V02_LOCUS612</name>
</gene>
<dbReference type="AlphaFoldDB" id="A0A7R9BCM7"/>
<evidence type="ECO:0000313" key="3">
    <source>
        <dbReference type="EMBL" id="CAD7272690.1"/>
    </source>
</evidence>
<keyword evidence="4" id="KW-1185">Reference proteome</keyword>
<accession>A0A7R9BCM7</accession>